<dbReference type="RefSeq" id="WP_206941154.1">
    <property type="nucleotide sequence ID" value="NZ_JAFLNF010000005.1"/>
</dbReference>
<protein>
    <submittedName>
        <fullName evidence="2">ATP-binding protein</fullName>
    </submittedName>
</protein>
<dbReference type="EMBL" id="JAFLNF010000005">
    <property type="protein sequence ID" value="MBO0346013.1"/>
    <property type="molecule type" value="Genomic_DNA"/>
</dbReference>
<dbReference type="AlphaFoldDB" id="A0A939JA29"/>
<feature type="domain" description="ORC1/DEAH AAA+ ATPase" evidence="1">
    <location>
        <begin position="37"/>
        <end position="152"/>
    </location>
</feature>
<dbReference type="GO" id="GO:0005524">
    <property type="term" value="F:ATP binding"/>
    <property type="evidence" value="ECO:0007669"/>
    <property type="project" value="UniProtKB-KW"/>
</dbReference>
<dbReference type="GO" id="GO:0016887">
    <property type="term" value="F:ATP hydrolysis activity"/>
    <property type="evidence" value="ECO:0007669"/>
    <property type="project" value="InterPro"/>
</dbReference>
<keyword evidence="2" id="KW-0067">ATP-binding</keyword>
<reference evidence="2" key="1">
    <citation type="submission" date="2021-03" db="EMBL/GenBank/DDBJ databases">
        <title>Roseibium sp. CAU 1637 isolated from Incheon.</title>
        <authorList>
            <person name="Kim W."/>
        </authorList>
    </citation>
    <scope>NUCLEOTIDE SEQUENCE</scope>
    <source>
        <strain evidence="2">CAU 1637</strain>
    </source>
</reference>
<evidence type="ECO:0000259" key="1">
    <source>
        <dbReference type="Pfam" id="PF13401"/>
    </source>
</evidence>
<sequence>MGDRDTSLNSGGLAALKNVARFLALVETLIHRGPHLPGIGVFHGYSGYGKTYASIYATNKRRALRLEVGDSWTRKKFLENLLAEADVRPQRSTIADLTTEAIMALGDDFERPLIIDEADKLADKGMLELVREIQEHSQVPVLLIGEEQLPGKLMKVERVHNRVLDWVPAEPCDQDDARALADLFCPTLTLSDDLMDLLVDKAAGRARRIVVNLNKMGEQARNTRQQAFDAGSFDAGWFYTGEPPRRMARHSAVRVA</sequence>
<comment type="caution">
    <text evidence="2">The sequence shown here is derived from an EMBL/GenBank/DDBJ whole genome shotgun (WGS) entry which is preliminary data.</text>
</comment>
<gene>
    <name evidence="2" type="ORF">J0X15_12335</name>
</gene>
<organism evidence="2 3">
    <name type="scientific">Roseibium limicola</name>
    <dbReference type="NCBI Taxonomy" id="2816037"/>
    <lineage>
        <taxon>Bacteria</taxon>
        <taxon>Pseudomonadati</taxon>
        <taxon>Pseudomonadota</taxon>
        <taxon>Alphaproteobacteria</taxon>
        <taxon>Hyphomicrobiales</taxon>
        <taxon>Stappiaceae</taxon>
        <taxon>Roseibium</taxon>
    </lineage>
</organism>
<dbReference type="Pfam" id="PF13401">
    <property type="entry name" value="AAA_22"/>
    <property type="match status" value="1"/>
</dbReference>
<evidence type="ECO:0000313" key="2">
    <source>
        <dbReference type="EMBL" id="MBO0346013.1"/>
    </source>
</evidence>
<keyword evidence="2" id="KW-0547">Nucleotide-binding</keyword>
<dbReference type="InterPro" id="IPR027417">
    <property type="entry name" value="P-loop_NTPase"/>
</dbReference>
<proteinExistence type="predicted"/>
<dbReference type="InterPro" id="IPR049945">
    <property type="entry name" value="AAA_22"/>
</dbReference>
<evidence type="ECO:0000313" key="3">
    <source>
        <dbReference type="Proteomes" id="UP000664779"/>
    </source>
</evidence>
<name>A0A939JA29_9HYPH</name>
<dbReference type="SUPFAM" id="SSF52540">
    <property type="entry name" value="P-loop containing nucleoside triphosphate hydrolases"/>
    <property type="match status" value="1"/>
</dbReference>
<dbReference type="Proteomes" id="UP000664779">
    <property type="component" value="Unassembled WGS sequence"/>
</dbReference>
<keyword evidence="3" id="KW-1185">Reference proteome</keyword>
<accession>A0A939JA29</accession>